<evidence type="ECO:0000313" key="3">
    <source>
        <dbReference type="Proteomes" id="UP000798951"/>
    </source>
</evidence>
<accession>A0ABQ6YG75</accession>
<comment type="caution">
    <text evidence="2">The sequence shown here is derived from an EMBL/GenBank/DDBJ whole genome shotgun (WGS) entry which is preliminary data.</text>
</comment>
<protein>
    <recommendedName>
        <fullName evidence="4">Arc-like DNA binding domain-containing protein</fullName>
    </recommendedName>
</protein>
<evidence type="ECO:0000313" key="2">
    <source>
        <dbReference type="EMBL" id="KAF0836680.1"/>
    </source>
</evidence>
<evidence type="ECO:0000256" key="1">
    <source>
        <dbReference type="SAM" id="MobiDB-lite"/>
    </source>
</evidence>
<dbReference type="EMBL" id="VMSD01000013">
    <property type="protein sequence ID" value="KAF0836680.1"/>
    <property type="molecule type" value="Genomic_DNA"/>
</dbReference>
<evidence type="ECO:0008006" key="4">
    <source>
        <dbReference type="Google" id="ProtNLM"/>
    </source>
</evidence>
<keyword evidence="3" id="KW-1185">Reference proteome</keyword>
<organism evidence="2 3">
    <name type="scientific">Nocardia caishijiensis</name>
    <dbReference type="NCBI Taxonomy" id="184756"/>
    <lineage>
        <taxon>Bacteria</taxon>
        <taxon>Bacillati</taxon>
        <taxon>Actinomycetota</taxon>
        <taxon>Actinomycetes</taxon>
        <taxon>Mycobacteriales</taxon>
        <taxon>Nocardiaceae</taxon>
        <taxon>Nocardia</taxon>
    </lineage>
</organism>
<gene>
    <name evidence="2" type="ORF">FNL39_11388</name>
</gene>
<reference evidence="2 3" key="1">
    <citation type="submission" date="2019-07" db="EMBL/GenBank/DDBJ databases">
        <title>Genomic Encyclopedia of Type Strains, Phase IV (KMG-IV): sequencing the most valuable type-strain genomes for metagenomic binning, comparative biology and taxonomic classification.</title>
        <authorList>
            <person name="Goeker M."/>
        </authorList>
    </citation>
    <scope>NUCLEOTIDE SEQUENCE [LARGE SCALE GENOMIC DNA]</scope>
    <source>
        <strain evidence="2 3">DSM 44831</strain>
    </source>
</reference>
<feature type="region of interest" description="Disordered" evidence="1">
    <location>
        <begin position="50"/>
        <end position="69"/>
    </location>
</feature>
<dbReference type="RefSeq" id="WP_067988068.1">
    <property type="nucleotide sequence ID" value="NZ_VMSD01000013.1"/>
</dbReference>
<proteinExistence type="predicted"/>
<dbReference type="Proteomes" id="UP000798951">
    <property type="component" value="Unassembled WGS sequence"/>
</dbReference>
<sequence length="69" mass="7954">MPSQHRYPASIYRADPELRQRARHATEQVGSNVNNHIVEFFRWLVHDTDELPSRPADPVRSSPSASTDR</sequence>
<name>A0ABQ6YG75_9NOCA</name>